<evidence type="ECO:0000256" key="5">
    <source>
        <dbReference type="SAM" id="MobiDB-lite"/>
    </source>
</evidence>
<evidence type="ECO:0000259" key="7">
    <source>
        <dbReference type="SMART" id="SM00752"/>
    </source>
</evidence>
<keyword evidence="4 6" id="KW-0472">Membrane</keyword>
<gene>
    <name evidence="8" type="ORF">ACFPJA_07420</name>
</gene>
<dbReference type="InterPro" id="IPR011020">
    <property type="entry name" value="HTTM-like"/>
</dbReference>
<feature type="transmembrane region" description="Helical" evidence="6">
    <location>
        <begin position="418"/>
        <end position="439"/>
    </location>
</feature>
<evidence type="ECO:0000313" key="9">
    <source>
        <dbReference type="Proteomes" id="UP001596145"/>
    </source>
</evidence>
<feature type="compositionally biased region" description="Acidic residues" evidence="5">
    <location>
        <begin position="11"/>
        <end position="39"/>
    </location>
</feature>
<feature type="compositionally biased region" description="Low complexity" evidence="5">
    <location>
        <begin position="53"/>
        <end position="74"/>
    </location>
</feature>
<dbReference type="EMBL" id="JBHSKV010000009">
    <property type="protein sequence ID" value="MFC5134547.1"/>
    <property type="molecule type" value="Genomic_DNA"/>
</dbReference>
<dbReference type="PANTHER" id="PTHR39535">
    <property type="entry name" value="SPORULATION-DELAYING PROTEIN SDPB"/>
    <property type="match status" value="1"/>
</dbReference>
<keyword evidence="9" id="KW-1185">Reference proteome</keyword>
<dbReference type="Proteomes" id="UP001596145">
    <property type="component" value="Unassembled WGS sequence"/>
</dbReference>
<proteinExistence type="predicted"/>
<feature type="transmembrane region" description="Helical" evidence="6">
    <location>
        <begin position="240"/>
        <end position="262"/>
    </location>
</feature>
<feature type="transmembrane region" description="Helical" evidence="6">
    <location>
        <begin position="304"/>
        <end position="322"/>
    </location>
</feature>
<evidence type="ECO:0000256" key="2">
    <source>
        <dbReference type="ARBA" id="ARBA00022692"/>
    </source>
</evidence>
<keyword evidence="3 6" id="KW-1133">Transmembrane helix</keyword>
<dbReference type="InterPro" id="IPR052964">
    <property type="entry name" value="Sporulation_signal_mat"/>
</dbReference>
<name>A0ABD5QQK6_9EURY</name>
<dbReference type="InterPro" id="IPR053934">
    <property type="entry name" value="HTTM_dom"/>
</dbReference>
<dbReference type="AlphaFoldDB" id="A0ABD5QQK6"/>
<dbReference type="SMART" id="SM00752">
    <property type="entry name" value="HTTM"/>
    <property type="match status" value="1"/>
</dbReference>
<evidence type="ECO:0000256" key="6">
    <source>
        <dbReference type="SAM" id="Phobius"/>
    </source>
</evidence>
<dbReference type="RefSeq" id="WP_238987726.1">
    <property type="nucleotide sequence ID" value="NZ_JBHSKV010000009.1"/>
</dbReference>
<dbReference type="Pfam" id="PF05090">
    <property type="entry name" value="HTTM"/>
    <property type="match status" value="1"/>
</dbReference>
<feature type="transmembrane region" description="Helical" evidence="6">
    <location>
        <begin position="102"/>
        <end position="119"/>
    </location>
</feature>
<comment type="subcellular location">
    <subcellularLocation>
        <location evidence="1">Endomembrane system</location>
        <topology evidence="1">Multi-pass membrane protein</topology>
    </subcellularLocation>
</comment>
<feature type="compositionally biased region" description="Low complexity" evidence="5">
    <location>
        <begin position="1"/>
        <end position="10"/>
    </location>
</feature>
<dbReference type="GO" id="GO:0012505">
    <property type="term" value="C:endomembrane system"/>
    <property type="evidence" value="ECO:0007669"/>
    <property type="project" value="UniProtKB-SubCell"/>
</dbReference>
<comment type="caution">
    <text evidence="8">The sequence shown here is derived from an EMBL/GenBank/DDBJ whole genome shotgun (WGS) entry which is preliminary data.</text>
</comment>
<keyword evidence="2 6" id="KW-0812">Transmembrane</keyword>
<feature type="transmembrane region" description="Helical" evidence="6">
    <location>
        <begin position="329"/>
        <end position="352"/>
    </location>
</feature>
<dbReference type="PANTHER" id="PTHR39535:SF2">
    <property type="entry name" value="HTTM DOMAIN-CONTAINING PROTEIN"/>
    <property type="match status" value="1"/>
</dbReference>
<accession>A0ABD5QQK6</accession>
<evidence type="ECO:0000256" key="1">
    <source>
        <dbReference type="ARBA" id="ARBA00004127"/>
    </source>
</evidence>
<feature type="region of interest" description="Disordered" evidence="5">
    <location>
        <begin position="1"/>
        <end position="80"/>
    </location>
</feature>
<reference evidence="8 9" key="1">
    <citation type="journal article" date="2019" name="Int. J. Syst. Evol. Microbiol.">
        <title>The Global Catalogue of Microorganisms (GCM) 10K type strain sequencing project: providing services to taxonomists for standard genome sequencing and annotation.</title>
        <authorList>
            <consortium name="The Broad Institute Genomics Platform"/>
            <consortium name="The Broad Institute Genome Sequencing Center for Infectious Disease"/>
            <person name="Wu L."/>
            <person name="Ma J."/>
        </authorList>
    </citation>
    <scope>NUCLEOTIDE SEQUENCE [LARGE SCALE GENOMIC DNA]</scope>
    <source>
        <strain evidence="8 9">CGMCC 1.16026</strain>
    </source>
</reference>
<evidence type="ECO:0000313" key="8">
    <source>
        <dbReference type="EMBL" id="MFC5134547.1"/>
    </source>
</evidence>
<feature type="domain" description="HTTM-like" evidence="7">
    <location>
        <begin position="94"/>
        <end position="364"/>
    </location>
</feature>
<evidence type="ECO:0000256" key="4">
    <source>
        <dbReference type="ARBA" id="ARBA00023136"/>
    </source>
</evidence>
<organism evidence="8 9">
    <name type="scientific">Halorubrum glutamatedens</name>
    <dbReference type="NCBI Taxonomy" id="2707018"/>
    <lineage>
        <taxon>Archaea</taxon>
        <taxon>Methanobacteriati</taxon>
        <taxon>Methanobacteriota</taxon>
        <taxon>Stenosarchaea group</taxon>
        <taxon>Halobacteria</taxon>
        <taxon>Halobacteriales</taxon>
        <taxon>Haloferacaceae</taxon>
        <taxon>Halorubrum</taxon>
    </lineage>
</organism>
<sequence length="585" mass="62997">MPSRDSAPGDDAGDDRDDDPEESAVGDDGVEATADGDEVGSDHDSAGSGGDGTSAAAGGTPAAAGEPETPETAGNGLTRAWDRLSPVRDRVRRRFEVDTRSLAAVRIALGLVILIDLLHRSQDLELFYTDAGVYPVSAYEATYGQYTGVSIHALSGDLWVQQLLFVVAALFAVAFLLGYRTRLVGVVSLLLLFSLQARNPALLNGGDRLFRVLLAVALVTPLGERWSIDALRRGSAREAVASFGTAALLAQPVVVFTSNAIAKHAGEEWYAGDGLSIALHNEVMTTALGKVVVDFPTLLTLLNYGWVVLLSGSAVFLLATVGRVRMVAAFVYTSAFVGMLLTMAVGLFPLLLMTAMLPFLPAVFWDALSRHVPSAWIDRLPSPSAAAAALGPLGRPPIERRILDPDREGWYGEASDYAIAYGRSLLTVLGFCVLVWMLVFSAATVGDYDVPDEIDYEHLDQQKWGLYAPDPTESYSWYPSRAYLANGSTANAFGGGELTFDRPPDPAAEYPNFRHRKFMSAVDSSGPDGAIAESYADWVCERAQETHDAPVDRVTVYEVYQRSPIDGEYEDPGRQIVIERDCSAS</sequence>
<protein>
    <submittedName>
        <fullName evidence="8">HTTM domain-containing protein</fullName>
    </submittedName>
</protein>
<evidence type="ECO:0000256" key="3">
    <source>
        <dbReference type="ARBA" id="ARBA00022989"/>
    </source>
</evidence>
<feature type="transmembrane region" description="Helical" evidence="6">
    <location>
        <begin position="158"/>
        <end position="177"/>
    </location>
</feature>